<evidence type="ECO:0000256" key="1">
    <source>
        <dbReference type="ARBA" id="ARBA00001946"/>
    </source>
</evidence>
<keyword evidence="6" id="KW-0637">Prenyltransferase</keyword>
<comment type="cofactor">
    <cofactor evidence="1">
        <name>Mg(2+)</name>
        <dbReference type="ChEBI" id="CHEBI:18420"/>
    </cofactor>
</comment>
<evidence type="ECO:0000256" key="2">
    <source>
        <dbReference type="ARBA" id="ARBA00001947"/>
    </source>
</evidence>
<evidence type="ECO:0000256" key="7">
    <source>
        <dbReference type="ARBA" id="ARBA00022679"/>
    </source>
</evidence>
<organism evidence="17 18">
    <name type="scientific">Agrilus planipennis</name>
    <name type="common">Emerald ash borer</name>
    <name type="synonym">Agrilus marcopoli</name>
    <dbReference type="NCBI Taxonomy" id="224129"/>
    <lineage>
        <taxon>Eukaryota</taxon>
        <taxon>Metazoa</taxon>
        <taxon>Ecdysozoa</taxon>
        <taxon>Arthropoda</taxon>
        <taxon>Hexapoda</taxon>
        <taxon>Insecta</taxon>
        <taxon>Pterygota</taxon>
        <taxon>Neoptera</taxon>
        <taxon>Endopterygota</taxon>
        <taxon>Coleoptera</taxon>
        <taxon>Polyphaga</taxon>
        <taxon>Elateriformia</taxon>
        <taxon>Buprestoidea</taxon>
        <taxon>Buprestidae</taxon>
        <taxon>Agrilinae</taxon>
        <taxon>Agrilus</taxon>
    </lineage>
</organism>
<evidence type="ECO:0000256" key="11">
    <source>
        <dbReference type="ARBA" id="ARBA00022842"/>
    </source>
</evidence>
<keyword evidence="11" id="KW-0460">Magnesium</keyword>
<dbReference type="InParanoid" id="A0A1W4W9L1"/>
<dbReference type="InterPro" id="IPR008930">
    <property type="entry name" value="Terpenoid_cyclase/PrenylTrfase"/>
</dbReference>
<dbReference type="EC" id="2.5.1.59" evidence="4"/>
<dbReference type="OrthoDB" id="24893at2759"/>
<keyword evidence="9" id="KW-0677">Repeat</keyword>
<dbReference type="CTD" id="33704"/>
<evidence type="ECO:0000256" key="9">
    <source>
        <dbReference type="ARBA" id="ARBA00022737"/>
    </source>
</evidence>
<sequence length="347" mass="39027">MEKHNKLYVNKHERYFLRFLDILPSALEKFDATRVLLTYFCVSGLDILNALDKIDNKKREAIINWIYKLQVVNEEEEVSGFQGSSTLSTIKNKSKNSPLKWGHITATYTALCTLVILGDDLSRVNRKAIAHSLKKLQLPSGCFTAAKEGTESDMRFVFSVASVCYLIDDWSGMDVDKTIDFILKSISYDNGIGQEPGAEAHGGSTYCAIATLALCKRLNSLSRRQLDGIIRWLVFRQQSGFQGRPNKPVDTCYSFWVGGALKILGVYDLIDFQENYTSVILTQSKIMGGFAKWVGLNGDPLHSYLGLAGLTFMKLEKCQLNQVVPELNITVNAFQQLKVIHDKWRSS</sequence>
<dbReference type="Proteomes" id="UP000192223">
    <property type="component" value="Unplaced"/>
</dbReference>
<keyword evidence="10" id="KW-0862">Zinc</keyword>
<evidence type="ECO:0000256" key="4">
    <source>
        <dbReference type="ARBA" id="ARBA00012700"/>
    </source>
</evidence>
<evidence type="ECO:0000256" key="13">
    <source>
        <dbReference type="ARBA" id="ARBA00050428"/>
    </source>
</evidence>
<evidence type="ECO:0000256" key="10">
    <source>
        <dbReference type="ARBA" id="ARBA00022833"/>
    </source>
</evidence>
<keyword evidence="17" id="KW-1185">Reference proteome</keyword>
<evidence type="ECO:0000256" key="15">
    <source>
        <dbReference type="ARBA" id="ARBA00078363"/>
    </source>
</evidence>
<keyword evidence="7 18" id="KW-0808">Transferase</keyword>
<proteinExistence type="inferred from homology"/>
<dbReference type="FunFam" id="1.50.10.20:FF:000005">
    <property type="entry name" value="Geranylgeranyl transferase type-1 subunit beta"/>
    <property type="match status" value="1"/>
</dbReference>
<dbReference type="FunCoup" id="A0A1W4W9L1">
    <property type="interactions" value="247"/>
</dbReference>
<dbReference type="InterPro" id="IPR041960">
    <property type="entry name" value="GGTase_I_beta"/>
</dbReference>
<dbReference type="Pfam" id="PF00432">
    <property type="entry name" value="Prenyltrans"/>
    <property type="match status" value="1"/>
</dbReference>
<evidence type="ECO:0000313" key="18">
    <source>
        <dbReference type="RefSeq" id="XP_018320681.1"/>
    </source>
</evidence>
<dbReference type="KEGG" id="apln:108733843"/>
<dbReference type="InterPro" id="IPR045089">
    <property type="entry name" value="PGGT1B-like"/>
</dbReference>
<dbReference type="STRING" id="224129.A0A1W4W9L1"/>
<accession>A0A1W4W9L1</accession>
<dbReference type="PANTHER" id="PTHR11774:SF4">
    <property type="entry name" value="GERANYLGERANYL TRANSFERASE TYPE-1 SUBUNIT BETA"/>
    <property type="match status" value="1"/>
</dbReference>
<dbReference type="Gene3D" id="1.50.10.20">
    <property type="match status" value="1"/>
</dbReference>
<dbReference type="CDD" id="cd02895">
    <property type="entry name" value="GGTase-I"/>
    <property type="match status" value="1"/>
</dbReference>
<feature type="domain" description="Prenyltransferase alpha-alpha toroid" evidence="16">
    <location>
        <begin position="7"/>
        <end position="329"/>
    </location>
</feature>
<protein>
    <recommendedName>
        <fullName evidence="5">Geranylgeranyl transferase type-1 subunit beta</fullName>
        <ecNumber evidence="4">2.5.1.59</ecNumber>
    </recommendedName>
    <alternativeName>
        <fullName evidence="12">Geranylgeranyl transferase type I subunit beta</fullName>
    </alternativeName>
    <alternativeName>
        <fullName evidence="15">Type I protein geranyl-geranyltransferase subunit beta</fullName>
    </alternativeName>
</protein>
<dbReference type="GeneID" id="108733843"/>
<dbReference type="GO" id="GO:0046872">
    <property type="term" value="F:metal ion binding"/>
    <property type="evidence" value="ECO:0007669"/>
    <property type="project" value="UniProtKB-KW"/>
</dbReference>
<evidence type="ECO:0000256" key="6">
    <source>
        <dbReference type="ARBA" id="ARBA00022602"/>
    </source>
</evidence>
<evidence type="ECO:0000256" key="14">
    <source>
        <dbReference type="ARBA" id="ARBA00065714"/>
    </source>
</evidence>
<reference evidence="18" key="1">
    <citation type="submission" date="2025-08" db="UniProtKB">
        <authorList>
            <consortium name="RefSeq"/>
        </authorList>
    </citation>
    <scope>IDENTIFICATION</scope>
    <source>
        <tissue evidence="18">Entire body</tissue>
    </source>
</reference>
<evidence type="ECO:0000313" key="17">
    <source>
        <dbReference type="Proteomes" id="UP000192223"/>
    </source>
</evidence>
<comment type="catalytic activity">
    <reaction evidence="13">
        <text>geranylgeranyl diphosphate + L-cysteinyl-[protein] = S-geranylgeranyl-L-cysteinyl-[protein] + diphosphate</text>
        <dbReference type="Rhea" id="RHEA:21240"/>
        <dbReference type="Rhea" id="RHEA-COMP:10131"/>
        <dbReference type="Rhea" id="RHEA-COMP:11537"/>
        <dbReference type="ChEBI" id="CHEBI:29950"/>
        <dbReference type="ChEBI" id="CHEBI:33019"/>
        <dbReference type="ChEBI" id="CHEBI:57533"/>
        <dbReference type="ChEBI" id="CHEBI:86021"/>
        <dbReference type="EC" id="2.5.1.59"/>
    </reaction>
</comment>
<comment type="similarity">
    <text evidence="3">Belongs to the protein prenyltransferase subunit beta family.</text>
</comment>
<dbReference type="InterPro" id="IPR001330">
    <property type="entry name" value="Prenyltrans"/>
</dbReference>
<dbReference type="PANTHER" id="PTHR11774">
    <property type="entry name" value="GERANYLGERANYL TRANSFERASE TYPE BETA SUBUNIT"/>
    <property type="match status" value="1"/>
</dbReference>
<evidence type="ECO:0000256" key="12">
    <source>
        <dbReference type="ARBA" id="ARBA00031713"/>
    </source>
</evidence>
<gene>
    <name evidence="18" type="primary">LOC108733843</name>
</gene>
<evidence type="ECO:0000259" key="16">
    <source>
        <dbReference type="Pfam" id="PF00432"/>
    </source>
</evidence>
<comment type="cofactor">
    <cofactor evidence="2">
        <name>Zn(2+)</name>
        <dbReference type="ChEBI" id="CHEBI:29105"/>
    </cofactor>
</comment>
<dbReference type="RefSeq" id="XP_018320681.1">
    <property type="nucleotide sequence ID" value="XM_018465179.2"/>
</dbReference>
<comment type="subunit">
    <text evidence="14">Heterodimer of FNTA and PGGT1B. PGGT1B mediates interaction with substrate peptides.</text>
</comment>
<dbReference type="GO" id="GO:0005953">
    <property type="term" value="C:CAAX-protein geranylgeranyltransferase complex"/>
    <property type="evidence" value="ECO:0007669"/>
    <property type="project" value="InterPro"/>
</dbReference>
<evidence type="ECO:0000256" key="3">
    <source>
        <dbReference type="ARBA" id="ARBA00010497"/>
    </source>
</evidence>
<dbReference type="GO" id="GO:0004662">
    <property type="term" value="F:CAAX-protein geranylgeranyltransferase activity"/>
    <property type="evidence" value="ECO:0007669"/>
    <property type="project" value="UniProtKB-EC"/>
</dbReference>
<dbReference type="AlphaFoldDB" id="A0A1W4W9L1"/>
<dbReference type="SUPFAM" id="SSF48239">
    <property type="entry name" value="Terpenoid cyclases/Protein prenyltransferases"/>
    <property type="match status" value="1"/>
</dbReference>
<evidence type="ECO:0000256" key="8">
    <source>
        <dbReference type="ARBA" id="ARBA00022723"/>
    </source>
</evidence>
<name>A0A1W4W9L1_AGRPL</name>
<keyword evidence="8" id="KW-0479">Metal-binding</keyword>
<evidence type="ECO:0000256" key="5">
    <source>
        <dbReference type="ARBA" id="ARBA00020603"/>
    </source>
</evidence>